<evidence type="ECO:0000256" key="1">
    <source>
        <dbReference type="ARBA" id="ARBA00005261"/>
    </source>
</evidence>
<reference evidence="4" key="1">
    <citation type="submission" date="2022-01" db="EMBL/GenBank/DDBJ databases">
        <authorList>
            <person name="King R."/>
        </authorList>
    </citation>
    <scope>NUCLEOTIDE SEQUENCE</scope>
</reference>
<keyword evidence="3" id="KW-0143">Chaperone</keyword>
<protein>
    <recommendedName>
        <fullName evidence="2">Proteasome assembly chaperone 1</fullName>
    </recommendedName>
</protein>
<dbReference type="GO" id="GO:0005783">
    <property type="term" value="C:endoplasmic reticulum"/>
    <property type="evidence" value="ECO:0007669"/>
    <property type="project" value="InterPro"/>
</dbReference>
<dbReference type="Proteomes" id="UP001153712">
    <property type="component" value="Chromosome 4"/>
</dbReference>
<proteinExistence type="inferred from homology"/>
<dbReference type="PANTHER" id="PTHR15069">
    <property type="entry name" value="PROTEASOME ASSEMBLY CHAPERONE 1"/>
    <property type="match status" value="1"/>
</dbReference>
<keyword evidence="5" id="KW-1185">Reference proteome</keyword>
<dbReference type="AlphaFoldDB" id="A0A9N9TRV4"/>
<dbReference type="GO" id="GO:0070628">
    <property type="term" value="F:proteasome binding"/>
    <property type="evidence" value="ECO:0007669"/>
    <property type="project" value="TreeGrafter"/>
</dbReference>
<dbReference type="InterPro" id="IPR016565">
    <property type="entry name" value="Proteasome_assmbl_chp_1"/>
</dbReference>
<accession>A0A9N9TRV4</accession>
<dbReference type="GO" id="GO:0080129">
    <property type="term" value="P:proteasome core complex assembly"/>
    <property type="evidence" value="ECO:0007669"/>
    <property type="project" value="TreeGrafter"/>
</dbReference>
<dbReference type="OrthoDB" id="17536at2759"/>
<comment type="similarity">
    <text evidence="1">Belongs to the PSMG1 family.</text>
</comment>
<dbReference type="PANTHER" id="PTHR15069:SF1">
    <property type="entry name" value="PROTEASOME ASSEMBLY CHAPERONE 1"/>
    <property type="match status" value="1"/>
</dbReference>
<dbReference type="EMBL" id="OU900097">
    <property type="protein sequence ID" value="CAG9861048.1"/>
    <property type="molecule type" value="Genomic_DNA"/>
</dbReference>
<gene>
    <name evidence="4" type="ORF">PHYEVI_LOCUS7394</name>
</gene>
<evidence type="ECO:0000313" key="4">
    <source>
        <dbReference type="EMBL" id="CAG9861048.1"/>
    </source>
</evidence>
<sequence>MSRLFGEIVEPSTRALIDDDIEEYPDYLGFTPEWEGNATVPKQINSLIVLESNVIKDVVNNCVLAQEKSICKLENGGIEIFQLPNSNYIILYNERKGLNPGQIVEILEKWIVTSKTIYTVTTDSIYNYQSTNNYKEKPVSLVRVISNVDKKRNNLEQPNLVTGLGATILEYCIHESIKKCTLYIIYMDKSPLDSFSCTPIFNVFTEIGIPINNRNIKARESSNNLYM</sequence>
<evidence type="ECO:0000256" key="2">
    <source>
        <dbReference type="ARBA" id="ARBA00019180"/>
    </source>
</evidence>
<name>A0A9N9TRV4_PHYSR</name>
<organism evidence="4 5">
    <name type="scientific">Phyllotreta striolata</name>
    <name type="common">Striped flea beetle</name>
    <name type="synonym">Crioceris striolata</name>
    <dbReference type="NCBI Taxonomy" id="444603"/>
    <lineage>
        <taxon>Eukaryota</taxon>
        <taxon>Metazoa</taxon>
        <taxon>Ecdysozoa</taxon>
        <taxon>Arthropoda</taxon>
        <taxon>Hexapoda</taxon>
        <taxon>Insecta</taxon>
        <taxon>Pterygota</taxon>
        <taxon>Neoptera</taxon>
        <taxon>Endopterygota</taxon>
        <taxon>Coleoptera</taxon>
        <taxon>Polyphaga</taxon>
        <taxon>Cucujiformia</taxon>
        <taxon>Chrysomeloidea</taxon>
        <taxon>Chrysomelidae</taxon>
        <taxon>Galerucinae</taxon>
        <taxon>Alticini</taxon>
        <taxon>Phyllotreta</taxon>
    </lineage>
</organism>
<evidence type="ECO:0000256" key="3">
    <source>
        <dbReference type="ARBA" id="ARBA00023186"/>
    </source>
</evidence>
<evidence type="ECO:0000313" key="5">
    <source>
        <dbReference type="Proteomes" id="UP001153712"/>
    </source>
</evidence>